<dbReference type="InterPro" id="IPR011059">
    <property type="entry name" value="Metal-dep_hydrolase_composite"/>
</dbReference>
<protein>
    <submittedName>
        <fullName evidence="5">Dihydroorotase</fullName>
        <ecNumber evidence="5">3.5.2.3</ecNumber>
    </submittedName>
</protein>
<reference evidence="5" key="1">
    <citation type="submission" date="2015-10" db="EMBL/GenBank/DDBJ databases">
        <authorList>
            <person name="Gilbert D.G."/>
        </authorList>
    </citation>
    <scope>NUCLEOTIDE SEQUENCE</scope>
</reference>
<organism evidence="5">
    <name type="scientific">hydrothermal vent metagenome</name>
    <dbReference type="NCBI Taxonomy" id="652676"/>
    <lineage>
        <taxon>unclassified sequences</taxon>
        <taxon>metagenomes</taxon>
        <taxon>ecological metagenomes</taxon>
    </lineage>
</organism>
<dbReference type="NCBIfam" id="NF005791">
    <property type="entry name" value="PRK07627.1"/>
    <property type="match status" value="1"/>
</dbReference>
<keyword evidence="2" id="KW-0665">Pyrimidine biosynthesis</keyword>
<dbReference type="GO" id="GO:0005737">
    <property type="term" value="C:cytoplasm"/>
    <property type="evidence" value="ECO:0007669"/>
    <property type="project" value="TreeGrafter"/>
</dbReference>
<dbReference type="EC" id="3.5.2.3" evidence="5"/>
<dbReference type="SUPFAM" id="SSF51556">
    <property type="entry name" value="Metallo-dependent hydrolases"/>
    <property type="match status" value="1"/>
</dbReference>
<feature type="domain" description="Amidohydrolase 3" evidence="3">
    <location>
        <begin position="293"/>
        <end position="420"/>
    </location>
</feature>
<dbReference type="PANTHER" id="PTHR43668">
    <property type="entry name" value="ALLANTOINASE"/>
    <property type="match status" value="1"/>
</dbReference>
<dbReference type="AlphaFoldDB" id="A0A160TTT9"/>
<dbReference type="GO" id="GO:0046872">
    <property type="term" value="F:metal ion binding"/>
    <property type="evidence" value="ECO:0007669"/>
    <property type="project" value="InterPro"/>
</dbReference>
<sequence>MRILVSNGRIIDPGNNIDAVGDVCIEEGRIAPRSDQNGPFDRTIDASGLIVCPGLVDLQVRLREPGQEHKATMRSELGAAVSAGVTSVCCPPDTDPVIDTPAMVHMVRQRARQIELARLHPQGALTRGLKGEQLTDMAALDEAGCVGVSNADYAVENTLVMRRAMQYASTFDLTVFLNILDPWLKGNGCVHEGEISTRLGLPVIPEAAETVALARELALIETTGVRGHICQLSSGRSVEKISEAQQRGLPVSAAVSAHHLHLSERDIGDFDTRCHVLPPLRSLADRDALRQGVADGVIQAICSDHQPHGTDAKLAPFSESAAGIAGVETLLSLVLQLVDDNVLPLQKAIAAITSEPARILGTDLGQLSEGAPADICIFDPDTTWTLNAELLHSNGTNTPFDGWTLPGKVRWTLVAGQVLYEGLPTD</sequence>
<dbReference type="GO" id="GO:0004038">
    <property type="term" value="F:allantoinase activity"/>
    <property type="evidence" value="ECO:0007669"/>
    <property type="project" value="TreeGrafter"/>
</dbReference>
<keyword evidence="5" id="KW-0378">Hydrolase</keyword>
<dbReference type="GO" id="GO:0006221">
    <property type="term" value="P:pyrimidine nucleotide biosynthetic process"/>
    <property type="evidence" value="ECO:0007669"/>
    <property type="project" value="UniProtKB-KW"/>
</dbReference>
<dbReference type="CDD" id="cd01317">
    <property type="entry name" value="DHOase_IIa"/>
    <property type="match status" value="1"/>
</dbReference>
<dbReference type="Gene3D" id="2.30.40.10">
    <property type="entry name" value="Urease, subunit C, domain 1"/>
    <property type="match status" value="1"/>
</dbReference>
<keyword evidence="1" id="KW-0862">Zinc</keyword>
<proteinExistence type="predicted"/>
<dbReference type="InterPro" id="IPR050138">
    <property type="entry name" value="DHOase/Allantoinase_Hydrolase"/>
</dbReference>
<dbReference type="InterPro" id="IPR004722">
    <property type="entry name" value="DHOase"/>
</dbReference>
<name>A0A160TTT9_9ZZZZ</name>
<dbReference type="Gene3D" id="3.20.20.140">
    <property type="entry name" value="Metal-dependent hydrolases"/>
    <property type="match status" value="1"/>
</dbReference>
<dbReference type="InterPro" id="IPR024403">
    <property type="entry name" value="DHOase_cat"/>
</dbReference>
<evidence type="ECO:0000259" key="3">
    <source>
        <dbReference type="Pfam" id="PF07969"/>
    </source>
</evidence>
<dbReference type="Pfam" id="PF12890">
    <property type="entry name" value="DHOase"/>
    <property type="match status" value="1"/>
</dbReference>
<dbReference type="GO" id="GO:0004151">
    <property type="term" value="F:dihydroorotase activity"/>
    <property type="evidence" value="ECO:0007669"/>
    <property type="project" value="UniProtKB-EC"/>
</dbReference>
<dbReference type="InterPro" id="IPR013108">
    <property type="entry name" value="Amidohydro_3"/>
</dbReference>
<dbReference type="NCBIfam" id="TIGR00857">
    <property type="entry name" value="pyrC_multi"/>
    <property type="match status" value="1"/>
</dbReference>
<evidence type="ECO:0000313" key="5">
    <source>
        <dbReference type="EMBL" id="CUS53629.1"/>
    </source>
</evidence>
<evidence type="ECO:0000259" key="4">
    <source>
        <dbReference type="Pfam" id="PF12890"/>
    </source>
</evidence>
<gene>
    <name evidence="5" type="ORF">MGWOODY_XGa1528</name>
</gene>
<dbReference type="PANTHER" id="PTHR43668:SF2">
    <property type="entry name" value="ALLANTOINASE"/>
    <property type="match status" value="1"/>
</dbReference>
<evidence type="ECO:0000256" key="1">
    <source>
        <dbReference type="ARBA" id="ARBA00022833"/>
    </source>
</evidence>
<dbReference type="GO" id="GO:0006145">
    <property type="term" value="P:purine nucleobase catabolic process"/>
    <property type="evidence" value="ECO:0007669"/>
    <property type="project" value="TreeGrafter"/>
</dbReference>
<dbReference type="Pfam" id="PF07969">
    <property type="entry name" value="Amidohydro_3"/>
    <property type="match status" value="1"/>
</dbReference>
<evidence type="ECO:0000256" key="2">
    <source>
        <dbReference type="ARBA" id="ARBA00022975"/>
    </source>
</evidence>
<feature type="domain" description="Dihydroorotase catalytic" evidence="4">
    <location>
        <begin position="50"/>
        <end position="234"/>
    </location>
</feature>
<dbReference type="EMBL" id="CZRL01000097">
    <property type="protein sequence ID" value="CUS53629.1"/>
    <property type="molecule type" value="Genomic_DNA"/>
</dbReference>
<dbReference type="SUPFAM" id="SSF51338">
    <property type="entry name" value="Composite domain of metallo-dependent hydrolases"/>
    <property type="match status" value="1"/>
</dbReference>
<accession>A0A160TTT9</accession>
<dbReference type="InterPro" id="IPR032466">
    <property type="entry name" value="Metal_Hydrolase"/>
</dbReference>